<evidence type="ECO:0000259" key="7">
    <source>
        <dbReference type="Pfam" id="PF04893"/>
    </source>
</evidence>
<feature type="transmembrane region" description="Helical" evidence="6">
    <location>
        <begin position="436"/>
        <end position="456"/>
    </location>
</feature>
<feature type="transmembrane region" description="Helical" evidence="6">
    <location>
        <begin position="600"/>
        <end position="621"/>
    </location>
</feature>
<dbReference type="PANTHER" id="PTHR24104:SF25">
    <property type="entry name" value="PROTEIN LIN-41"/>
    <property type="match status" value="1"/>
</dbReference>
<keyword evidence="2 6" id="KW-0812">Transmembrane</keyword>
<dbReference type="RefSeq" id="WP_236938484.1">
    <property type="nucleotide sequence ID" value="NZ_CP014334.2"/>
</dbReference>
<evidence type="ECO:0000256" key="2">
    <source>
        <dbReference type="ARBA" id="ARBA00022692"/>
    </source>
</evidence>
<proteinExistence type="predicted"/>
<organism evidence="8 9">
    <name type="scientific">Fervidobacterium islandicum</name>
    <dbReference type="NCBI Taxonomy" id="2423"/>
    <lineage>
        <taxon>Bacteria</taxon>
        <taxon>Thermotogati</taxon>
        <taxon>Thermotogota</taxon>
        <taxon>Thermotogae</taxon>
        <taxon>Thermotogales</taxon>
        <taxon>Fervidobacteriaceae</taxon>
        <taxon>Fervidobacterium</taxon>
    </lineage>
</organism>
<dbReference type="Gene3D" id="1.25.40.10">
    <property type="entry name" value="Tetratricopeptide repeat domain"/>
    <property type="match status" value="1"/>
</dbReference>
<dbReference type="GO" id="GO:0016020">
    <property type="term" value="C:membrane"/>
    <property type="evidence" value="ECO:0007669"/>
    <property type="project" value="UniProtKB-SubCell"/>
</dbReference>
<dbReference type="InterPro" id="IPR011042">
    <property type="entry name" value="6-blade_b-propeller_TolB-like"/>
</dbReference>
<feature type="transmembrane region" description="Helical" evidence="6">
    <location>
        <begin position="499"/>
        <end position="517"/>
    </location>
</feature>
<dbReference type="EMBL" id="CP014334">
    <property type="protein sequence ID" value="AMW33671.2"/>
    <property type="molecule type" value="Genomic_DNA"/>
</dbReference>
<feature type="domain" description="Yip1" evidence="7">
    <location>
        <begin position="481"/>
        <end position="650"/>
    </location>
</feature>
<reference evidence="8 9" key="1">
    <citation type="journal article" date="2015" name="Stand. Genomic Sci.">
        <title>Genome sequence of a native-feather degrading extremely thermophilic Eubacterium, Fervidobacterium islandicum AW-1.</title>
        <authorList>
            <person name="Lee Y.J."/>
            <person name="Jeong H."/>
            <person name="Park G.S."/>
            <person name="Kwak Y."/>
            <person name="Lee S.J."/>
            <person name="Lee S.J."/>
            <person name="Park M.K."/>
            <person name="Kim J.Y."/>
            <person name="Kang H.K."/>
            <person name="Shin J.H."/>
            <person name="Lee D.W."/>
        </authorList>
    </citation>
    <scope>NUCLEOTIDE SEQUENCE [LARGE SCALE GENOMIC DNA]</scope>
    <source>
        <strain evidence="8 9">AW-1</strain>
    </source>
</reference>
<feature type="transmembrane region" description="Helical" evidence="6">
    <location>
        <begin position="537"/>
        <end position="557"/>
    </location>
</feature>
<dbReference type="AlphaFoldDB" id="A0AAI8CN61"/>
<name>A0AAI8CN61_FERIS</name>
<evidence type="ECO:0000313" key="9">
    <source>
        <dbReference type="Proteomes" id="UP000093740"/>
    </source>
</evidence>
<evidence type="ECO:0000256" key="3">
    <source>
        <dbReference type="ARBA" id="ARBA00022989"/>
    </source>
</evidence>
<dbReference type="Gene3D" id="2.120.10.30">
    <property type="entry name" value="TolB, C-terminal domain"/>
    <property type="match status" value="1"/>
</dbReference>
<dbReference type="CDD" id="cd05819">
    <property type="entry name" value="NHL"/>
    <property type="match status" value="1"/>
</dbReference>
<feature type="repeat" description="TPR" evidence="5">
    <location>
        <begin position="388"/>
        <end position="421"/>
    </location>
</feature>
<evidence type="ECO:0000313" key="8">
    <source>
        <dbReference type="EMBL" id="AMW33671.2"/>
    </source>
</evidence>
<comment type="subcellular location">
    <subcellularLocation>
        <location evidence="1">Membrane</location>
        <topology evidence="1">Multi-pass membrane protein</topology>
    </subcellularLocation>
</comment>
<sequence length="677" mass="77737">MEREIKFKMESLMRLIIVLHVLLILSNGLLAVNSPFLTYTISGKNEWKITQDAYVVSEVLFKDLDLYYPDDIFIWENKMYIADSGNARIVVFDMITREATYVGDMSLFQPTGVFVDDDYIYVADPGTSEIVIFDKSGNEVKRIGRPTNPLFGETANFKPKKLVVDKRGNFYIVSEGTFEGIIQLDQNGEFLGYFGANTVGITFLDKFIDIFYTKEQKEKFLNRIPKPYTNITIDSKGLIYTVTQKERGNAIKKHNTIGLNILPASKERRMIDEPNFIDIAVDNNGRMFALTETGLIYEYDSEGNLLVSFGGRAIATERNGLFTVASAITVDADGKVYVLDRERGLVHVFNPTQYIQTLHKALELYSQGKYLESKGLWKELMIYDGYSKIAHYGLGKAYFQEGNYRAAADEFKKAYAKRDYSDAYWEIRNEFLQKNAGIILLGFILFIALLVALDELSKRGLIKKRLKISSKLLNDIIYIKNILRHPLDTFYYIQRRKHGSVLSATIIYVIFFLVIQFDYFGRSFIFNLNVHDRSVGFVLLASAAPTMLWVFANYLVSSINDGRGTLRDIYIFTAYSFAPYILFQPFVILLTYILTYNEAFIVSFVSMILITWSAVLLFTGVKEIHDYGVLDTIKSILLTLVWIFVIILVYSIVYMLWDQLAQTIYAIVQEVLYRARK</sequence>
<dbReference type="InterPro" id="IPR006977">
    <property type="entry name" value="Yip1_dom"/>
</dbReference>
<dbReference type="SUPFAM" id="SSF48452">
    <property type="entry name" value="TPR-like"/>
    <property type="match status" value="1"/>
</dbReference>
<evidence type="ECO:0000256" key="4">
    <source>
        <dbReference type="ARBA" id="ARBA00023136"/>
    </source>
</evidence>
<evidence type="ECO:0000256" key="5">
    <source>
        <dbReference type="PROSITE-ProRule" id="PRU00339"/>
    </source>
</evidence>
<dbReference type="Pfam" id="PF04893">
    <property type="entry name" value="Yip1"/>
    <property type="match status" value="1"/>
</dbReference>
<dbReference type="InterPro" id="IPR019734">
    <property type="entry name" value="TPR_rpt"/>
</dbReference>
<gene>
    <name evidence="8" type="ORF">NA23_02515</name>
</gene>
<protein>
    <submittedName>
        <fullName evidence="8">YIP1 family protein</fullName>
    </submittedName>
</protein>
<dbReference type="InterPro" id="IPR011990">
    <property type="entry name" value="TPR-like_helical_dom_sf"/>
</dbReference>
<accession>A0AAI8CN61</accession>
<dbReference type="PROSITE" id="PS50005">
    <property type="entry name" value="TPR"/>
    <property type="match status" value="1"/>
</dbReference>
<dbReference type="KEGG" id="fia:NA23_02515"/>
<dbReference type="SUPFAM" id="SSF63829">
    <property type="entry name" value="Calcium-dependent phosphotriesterase"/>
    <property type="match status" value="1"/>
</dbReference>
<evidence type="ECO:0000256" key="1">
    <source>
        <dbReference type="ARBA" id="ARBA00004141"/>
    </source>
</evidence>
<keyword evidence="5" id="KW-0802">TPR repeat</keyword>
<dbReference type="GO" id="GO:0008270">
    <property type="term" value="F:zinc ion binding"/>
    <property type="evidence" value="ECO:0007669"/>
    <property type="project" value="UniProtKB-KW"/>
</dbReference>
<evidence type="ECO:0000256" key="6">
    <source>
        <dbReference type="SAM" id="Phobius"/>
    </source>
</evidence>
<dbReference type="PANTHER" id="PTHR24104">
    <property type="entry name" value="E3 UBIQUITIN-PROTEIN LIGASE NHLRC1-RELATED"/>
    <property type="match status" value="1"/>
</dbReference>
<feature type="transmembrane region" description="Helical" evidence="6">
    <location>
        <begin position="569"/>
        <end position="594"/>
    </location>
</feature>
<keyword evidence="4 6" id="KW-0472">Membrane</keyword>
<feature type="transmembrane region" description="Helical" evidence="6">
    <location>
        <begin position="633"/>
        <end position="657"/>
    </location>
</feature>
<dbReference type="InterPro" id="IPR050952">
    <property type="entry name" value="TRIM-NHL_E3_ligases"/>
</dbReference>
<dbReference type="Proteomes" id="UP000093740">
    <property type="component" value="Chromosome"/>
</dbReference>
<keyword evidence="9" id="KW-1185">Reference proteome</keyword>
<keyword evidence="3 6" id="KW-1133">Transmembrane helix</keyword>